<proteinExistence type="predicted"/>
<dbReference type="Proteomes" id="UP000235371">
    <property type="component" value="Unassembled WGS sequence"/>
</dbReference>
<organism evidence="3 4">
    <name type="scientific">Hyaloscypha bicolor E</name>
    <dbReference type="NCBI Taxonomy" id="1095630"/>
    <lineage>
        <taxon>Eukaryota</taxon>
        <taxon>Fungi</taxon>
        <taxon>Dikarya</taxon>
        <taxon>Ascomycota</taxon>
        <taxon>Pezizomycotina</taxon>
        <taxon>Leotiomycetes</taxon>
        <taxon>Helotiales</taxon>
        <taxon>Hyaloscyphaceae</taxon>
        <taxon>Hyaloscypha</taxon>
        <taxon>Hyaloscypha bicolor</taxon>
    </lineage>
</organism>
<evidence type="ECO:0000313" key="4">
    <source>
        <dbReference type="Proteomes" id="UP000235371"/>
    </source>
</evidence>
<feature type="compositionally biased region" description="Acidic residues" evidence="2">
    <location>
        <begin position="651"/>
        <end position="685"/>
    </location>
</feature>
<dbReference type="OrthoDB" id="10254988at2759"/>
<feature type="region of interest" description="Disordered" evidence="2">
    <location>
        <begin position="519"/>
        <end position="685"/>
    </location>
</feature>
<reference evidence="3 4" key="1">
    <citation type="submission" date="2016-04" db="EMBL/GenBank/DDBJ databases">
        <title>A degradative enzymes factory behind the ericoid mycorrhizal symbiosis.</title>
        <authorList>
            <consortium name="DOE Joint Genome Institute"/>
            <person name="Martino E."/>
            <person name="Morin E."/>
            <person name="Grelet G."/>
            <person name="Kuo A."/>
            <person name="Kohler A."/>
            <person name="Daghino S."/>
            <person name="Barry K."/>
            <person name="Choi C."/>
            <person name="Cichocki N."/>
            <person name="Clum A."/>
            <person name="Copeland A."/>
            <person name="Hainaut M."/>
            <person name="Haridas S."/>
            <person name="Labutti K."/>
            <person name="Lindquist E."/>
            <person name="Lipzen A."/>
            <person name="Khouja H.-R."/>
            <person name="Murat C."/>
            <person name="Ohm R."/>
            <person name="Olson A."/>
            <person name="Spatafora J."/>
            <person name="Veneault-Fourrey C."/>
            <person name="Henrissat B."/>
            <person name="Grigoriev I."/>
            <person name="Martin F."/>
            <person name="Perotto S."/>
        </authorList>
    </citation>
    <scope>NUCLEOTIDE SEQUENCE [LARGE SCALE GENOMIC DNA]</scope>
    <source>
        <strain evidence="3 4">E</strain>
    </source>
</reference>
<evidence type="ECO:0000256" key="2">
    <source>
        <dbReference type="SAM" id="MobiDB-lite"/>
    </source>
</evidence>
<feature type="region of interest" description="Disordered" evidence="2">
    <location>
        <begin position="1"/>
        <end position="35"/>
    </location>
</feature>
<evidence type="ECO:0000313" key="3">
    <source>
        <dbReference type="EMBL" id="PMD60687.1"/>
    </source>
</evidence>
<keyword evidence="1" id="KW-0175">Coiled coil</keyword>
<accession>A0A2J6TCD2</accession>
<gene>
    <name evidence="3" type="ORF">K444DRAFT_629175</name>
</gene>
<dbReference type="GeneID" id="36591102"/>
<protein>
    <submittedName>
        <fullName evidence="3">Uncharacterized protein</fullName>
    </submittedName>
</protein>
<evidence type="ECO:0000256" key="1">
    <source>
        <dbReference type="SAM" id="Coils"/>
    </source>
</evidence>
<feature type="compositionally biased region" description="Basic and acidic residues" evidence="2">
    <location>
        <begin position="1"/>
        <end position="14"/>
    </location>
</feature>
<feature type="compositionally biased region" description="Acidic residues" evidence="2">
    <location>
        <begin position="603"/>
        <end position="621"/>
    </location>
</feature>
<dbReference type="STRING" id="1095630.A0A2J6TCD2"/>
<dbReference type="RefSeq" id="XP_024737591.1">
    <property type="nucleotide sequence ID" value="XM_024883025.1"/>
</dbReference>
<keyword evidence="4" id="KW-1185">Reference proteome</keyword>
<sequence length="826" mass="94970">MEHRKRRQPLDKGPEGINQPRWTGPMTPAAPAHHQQMSAILAEQSSTATTHNHQHSIAEIGGPVQLAINPVYQQAQQLDIVQTQSIQAQDNIDSELKYVKYEQSLNEGFDAAQELNAQYETSIQGKDAKLNQMQAENDSQVKVIDSLGKQNAALRAEIQNITTSGQQKLKALQEASEENNNQFKISKAKTRKLTQDVVNLTTIIVNLGNQNTVLEAKIFELRNKPDTLELYKPIDNLCKKNTALGTENLKLRNNLTDISALAEVRANLLNEAADAEQQQAERNEWDIEQDNLLELVDDLNDENTVLKADNNKLQEELQSEFRIVEQFNHAQDEALAEIERLGEERRGTIRQYQQQALNQIESSKRQFEEEIQRNTASEQELRDKITGLKAEKARLEEQIRELNERSRIAWDMIHDNDARIHWDNRHWEEERESHMDYEQELEEVNERLKERVEELEKETTEKIDKLVDEKMEVYSQWREEVKDLKKGIQEGADPNNVLKEQIGTLQAQIREMIAERMATHTKSRMSPASAWPFSRLYPPIPHDEKEDQNDDASEAETKSTDTLQASSPVYSIPDPEQYMLDGLEDDEAQPELTSGDSEHNDSEIDNAENGDANSEEPEPDDTWNGIWADSDSSENNDTDDDDTEHNHSENGDADNEASEHDDFESDQEAIDDAETDDSESEDSDNINDIKSFLAHTARLYLSGLTAHNAVKMGKISGKEHARQQENLFLRLDTIKRSPSRDRALEIWTTMREGMRGIGDADRQMEFLKETIRVMEEREGWEESIEEVLARLPSARKRRRREDDEKVESWAEKIVRISRPEFKRRRV</sequence>
<dbReference type="AlphaFoldDB" id="A0A2J6TCD2"/>
<feature type="compositionally biased region" description="Acidic residues" evidence="2">
    <location>
        <begin position="631"/>
        <end position="643"/>
    </location>
</feature>
<name>A0A2J6TCD2_9HELO</name>
<feature type="coiled-coil region" evidence="1">
    <location>
        <begin position="258"/>
        <end position="515"/>
    </location>
</feature>
<dbReference type="InParanoid" id="A0A2J6TCD2"/>
<feature type="compositionally biased region" description="Polar residues" evidence="2">
    <location>
        <begin position="560"/>
        <end position="569"/>
    </location>
</feature>
<dbReference type="EMBL" id="KZ613788">
    <property type="protein sequence ID" value="PMD60687.1"/>
    <property type="molecule type" value="Genomic_DNA"/>
</dbReference>